<evidence type="ECO:0000256" key="11">
    <source>
        <dbReference type="ARBA" id="ARBA00022741"/>
    </source>
</evidence>
<dbReference type="GO" id="GO:0006412">
    <property type="term" value="P:translation"/>
    <property type="evidence" value="ECO:0007669"/>
    <property type="project" value="UniProtKB-KW"/>
</dbReference>
<dbReference type="Gene3D" id="1.10.10.2330">
    <property type="match status" value="1"/>
</dbReference>
<dbReference type="Proteomes" id="UP001607303">
    <property type="component" value="Unassembled WGS sequence"/>
</dbReference>
<dbReference type="NCBIfam" id="TIGR00468">
    <property type="entry name" value="pheS"/>
    <property type="match status" value="1"/>
</dbReference>
<comment type="catalytic activity">
    <reaction evidence="17">
        <text>tRNA(Phe) + L-phenylalanine + ATP = L-phenylalanyl-tRNA(Phe) + AMP + diphosphate + H(+)</text>
        <dbReference type="Rhea" id="RHEA:19413"/>
        <dbReference type="Rhea" id="RHEA-COMP:9668"/>
        <dbReference type="Rhea" id="RHEA-COMP:9699"/>
        <dbReference type="ChEBI" id="CHEBI:15378"/>
        <dbReference type="ChEBI" id="CHEBI:30616"/>
        <dbReference type="ChEBI" id="CHEBI:33019"/>
        <dbReference type="ChEBI" id="CHEBI:58095"/>
        <dbReference type="ChEBI" id="CHEBI:78442"/>
        <dbReference type="ChEBI" id="CHEBI:78531"/>
        <dbReference type="ChEBI" id="CHEBI:456215"/>
        <dbReference type="EC" id="6.1.1.20"/>
    </reaction>
</comment>
<proteinExistence type="inferred from homology"/>
<dbReference type="InterPro" id="IPR040724">
    <property type="entry name" value="PheRS_DBD1"/>
</dbReference>
<dbReference type="NCBIfam" id="NF003210">
    <property type="entry name" value="PRK04172.1"/>
    <property type="match status" value="1"/>
</dbReference>
<evidence type="ECO:0000313" key="20">
    <source>
        <dbReference type="EMBL" id="KAL2747363.1"/>
    </source>
</evidence>
<comment type="cofactor">
    <cofactor evidence="1">
        <name>Mg(2+)</name>
        <dbReference type="ChEBI" id="CHEBI:18420"/>
    </cofactor>
</comment>
<dbReference type="GO" id="GO:0004826">
    <property type="term" value="F:phenylalanine-tRNA ligase activity"/>
    <property type="evidence" value="ECO:0007669"/>
    <property type="project" value="UniProtKB-EC"/>
</dbReference>
<comment type="caution">
    <text evidence="20">The sequence shown here is derived from an EMBL/GenBank/DDBJ whole genome shotgun (WGS) entry which is preliminary data.</text>
</comment>
<dbReference type="FunFam" id="3.30.930.10:FF:000033">
    <property type="entry name" value="Phenylalanine--tRNA ligase alpha subunit"/>
    <property type="match status" value="1"/>
</dbReference>
<gene>
    <name evidence="20" type="ORF">V1477_004055</name>
</gene>
<keyword evidence="21" id="KW-1185">Reference proteome</keyword>
<dbReference type="GO" id="GO:0046872">
    <property type="term" value="F:metal ion binding"/>
    <property type="evidence" value="ECO:0007669"/>
    <property type="project" value="UniProtKB-KW"/>
</dbReference>
<keyword evidence="10" id="KW-0479">Metal-binding</keyword>
<organism evidence="20 21">
    <name type="scientific">Vespula maculifrons</name>
    <name type="common">Eastern yellow jacket</name>
    <name type="synonym">Wasp</name>
    <dbReference type="NCBI Taxonomy" id="7453"/>
    <lineage>
        <taxon>Eukaryota</taxon>
        <taxon>Metazoa</taxon>
        <taxon>Ecdysozoa</taxon>
        <taxon>Arthropoda</taxon>
        <taxon>Hexapoda</taxon>
        <taxon>Insecta</taxon>
        <taxon>Pterygota</taxon>
        <taxon>Neoptera</taxon>
        <taxon>Endopterygota</taxon>
        <taxon>Hymenoptera</taxon>
        <taxon>Apocrita</taxon>
        <taxon>Aculeata</taxon>
        <taxon>Vespoidea</taxon>
        <taxon>Vespidae</taxon>
        <taxon>Vespinae</taxon>
        <taxon>Vespula</taxon>
    </lineage>
</organism>
<keyword evidence="15" id="KW-0030">Aminoacyl-tRNA synthetase</keyword>
<evidence type="ECO:0000256" key="18">
    <source>
        <dbReference type="SAM" id="Coils"/>
    </source>
</evidence>
<dbReference type="SUPFAM" id="SSF101931">
    <property type="entry name" value="Pym (Within the bgcn gene intron protein, WIBG), N-terminal domain"/>
    <property type="match status" value="1"/>
</dbReference>
<evidence type="ECO:0000256" key="10">
    <source>
        <dbReference type="ARBA" id="ARBA00022723"/>
    </source>
</evidence>
<evidence type="ECO:0000256" key="17">
    <source>
        <dbReference type="ARBA" id="ARBA00049255"/>
    </source>
</evidence>
<evidence type="ECO:0000256" key="13">
    <source>
        <dbReference type="ARBA" id="ARBA00022842"/>
    </source>
</evidence>
<dbReference type="EMBL" id="JAYRBN010000035">
    <property type="protein sequence ID" value="KAL2747363.1"/>
    <property type="molecule type" value="Genomic_DNA"/>
</dbReference>
<name>A0ABD2CT49_VESMC</name>
<comment type="similarity">
    <text evidence="3">Belongs to the class-II aminoacyl-tRNA synthetase family. Phe-tRNA synthetase alpha subunit type 2 subfamily.</text>
</comment>
<dbReference type="SMART" id="SM01273">
    <property type="entry name" value="Mago-bind"/>
    <property type="match status" value="1"/>
</dbReference>
<evidence type="ECO:0000256" key="1">
    <source>
        <dbReference type="ARBA" id="ARBA00001946"/>
    </source>
</evidence>
<evidence type="ECO:0000256" key="6">
    <source>
        <dbReference type="ARBA" id="ARBA00012814"/>
    </source>
</evidence>
<comment type="similarity">
    <text evidence="4">Belongs to the pym family.</text>
</comment>
<dbReference type="Gene3D" id="3.30.930.10">
    <property type="entry name" value="Bira Bifunctional Protein, Domain 2"/>
    <property type="match status" value="1"/>
</dbReference>
<dbReference type="AlphaFoldDB" id="A0ABD2CT49"/>
<keyword evidence="13" id="KW-0460">Magnesium</keyword>
<keyword evidence="18" id="KW-0175">Coiled coil</keyword>
<dbReference type="Pfam" id="PF09282">
    <property type="entry name" value="Mago-bind"/>
    <property type="match status" value="1"/>
</dbReference>
<comment type="subunit">
    <text evidence="5">Tetramer of two alpha and two beta subunits.</text>
</comment>
<evidence type="ECO:0000259" key="19">
    <source>
        <dbReference type="PROSITE" id="PS50862"/>
    </source>
</evidence>
<evidence type="ECO:0000256" key="3">
    <source>
        <dbReference type="ARBA" id="ARBA00006703"/>
    </source>
</evidence>
<sequence length="834" mass="95768">MAKELADDILKYLDENGEVNSLDLAEIFNEDHQKIVGAIKSLEALGDLINTTLTSQQKWEITSEGQHVIKYGSHEAAVYYSVPDNGISRSDIDSSVPFAKIGFSKALAAGWIKLDKSDNTTIVRKAVPSIMDTIQIHLKNLDSIPENIKKEYKKRKFLQETIIKSILLKKGPKFSIQTEKLETDLTAELIANGAWKDKKFKPYNFEARGSFLEVGHLHPLLKVKSEFKKIFLEMGFTEMPTNNYVESSFWNFDALFQPQQHPARDAHDTFFISEPSHSDRFPPEYLEKVKKVHSEGGYGSQGYCYDWKIKEAQKNLLRTHTTAVSARMLYNLMQQGKFKPVKYFSIDRVFRNETLDATHLAEFHQIEGVIANYNLTLGHLIGMLYEFFKKLGITELKFKPAYNPYTEPSMEIFCYHNGLKKWIEIGNSGMFRPEMLLPMGLPEGVNVIAWGLSLERPTMIKYGLNNIRDLVGQKIDLEMVYNNPLCRLYKDSAQIKSLKIKSQKPLDADISKIEENQNQHHTSQIIHNITRIEKQKLIIFCDPHYPIYSIEKILDLAKPYLKITMSTHIHSSVMELPISLQNFCLNYQNVDRDALVDIILIWKVIGIDPIMQSSNMFELKGEVNIARYLNRLIECQKPNILIYESGTFIPASQRPDGTWRKPRRVKDGYIPQEEVPLYESKGKQFIKNKPIYPVGASPEFIAQHKAKQEALAAKATKCVTCTQPKSENKKKKKKSKNKNTEIIIEELSKTTISQAKVEDKVSALSNEVNKTNQTQTVVDTEKRIKSLRKKIREIEALEEKIKSGLLKNPEKEILEKMRRKNEIMKEIKSLEAKV</sequence>
<dbReference type="SUPFAM" id="SSF55681">
    <property type="entry name" value="Class II aaRS and biotin synthetases"/>
    <property type="match status" value="1"/>
</dbReference>
<protein>
    <recommendedName>
        <fullName evidence="7">Partner of Y14 and mago</fullName>
        <ecNumber evidence="6">6.1.1.20</ecNumber>
    </recommendedName>
    <alternativeName>
        <fullName evidence="16">Phenylalanyl-tRNA synthetase alpha subunit</fullName>
    </alternativeName>
</protein>
<dbReference type="InterPro" id="IPR015362">
    <property type="entry name" value="WIBG_mago-bd"/>
</dbReference>
<evidence type="ECO:0000256" key="8">
    <source>
        <dbReference type="ARBA" id="ARBA00022490"/>
    </source>
</evidence>
<dbReference type="EC" id="6.1.1.20" evidence="6"/>
<dbReference type="Gene3D" id="1.10.10.2320">
    <property type="match status" value="1"/>
</dbReference>
<evidence type="ECO:0000256" key="16">
    <source>
        <dbReference type="ARBA" id="ARBA00030612"/>
    </source>
</evidence>
<dbReference type="Pfam" id="PF01409">
    <property type="entry name" value="tRNA-synt_2d"/>
    <property type="match status" value="1"/>
</dbReference>
<dbReference type="GO" id="GO:0005524">
    <property type="term" value="F:ATP binding"/>
    <property type="evidence" value="ECO:0007669"/>
    <property type="project" value="UniProtKB-KW"/>
</dbReference>
<feature type="coiled-coil region" evidence="18">
    <location>
        <begin position="754"/>
        <end position="833"/>
    </location>
</feature>
<keyword evidence="12" id="KW-0067">ATP-binding</keyword>
<evidence type="ECO:0000256" key="15">
    <source>
        <dbReference type="ARBA" id="ARBA00023146"/>
    </source>
</evidence>
<evidence type="ECO:0000313" key="21">
    <source>
        <dbReference type="Proteomes" id="UP001607303"/>
    </source>
</evidence>
<dbReference type="InterPro" id="IPR041503">
    <property type="entry name" value="AIMP2_thioredoxin"/>
</dbReference>
<dbReference type="Pfam" id="PF18569">
    <property type="entry name" value="Thioredoxin_16"/>
    <property type="match status" value="1"/>
</dbReference>
<dbReference type="Gene3D" id="3.30.1370.240">
    <property type="match status" value="1"/>
</dbReference>
<keyword evidence="14" id="KW-0648">Protein biosynthesis</keyword>
<evidence type="ECO:0000256" key="2">
    <source>
        <dbReference type="ARBA" id="ARBA00004496"/>
    </source>
</evidence>
<dbReference type="InterPro" id="IPR002319">
    <property type="entry name" value="Phenylalanyl-tRNA_Synthase"/>
</dbReference>
<dbReference type="InterPro" id="IPR006195">
    <property type="entry name" value="aa-tRNA-synth_II"/>
</dbReference>
<evidence type="ECO:0000256" key="12">
    <source>
        <dbReference type="ARBA" id="ARBA00022840"/>
    </source>
</evidence>
<dbReference type="Pfam" id="PF18552">
    <property type="entry name" value="PheRS_DBD1"/>
    <property type="match status" value="1"/>
</dbReference>
<keyword evidence="11" id="KW-0547">Nucleotide-binding</keyword>
<feature type="domain" description="Aminoacyl-transfer RNA synthetases class-II family profile" evidence="19">
    <location>
        <begin position="222"/>
        <end position="484"/>
    </location>
</feature>
<dbReference type="PROSITE" id="PS50862">
    <property type="entry name" value="AA_TRNA_LIGASE_II"/>
    <property type="match status" value="1"/>
</dbReference>
<evidence type="ECO:0000256" key="9">
    <source>
        <dbReference type="ARBA" id="ARBA00022598"/>
    </source>
</evidence>
<keyword evidence="8" id="KW-0963">Cytoplasm</keyword>
<dbReference type="GO" id="GO:0005737">
    <property type="term" value="C:cytoplasm"/>
    <property type="evidence" value="ECO:0007669"/>
    <property type="project" value="UniProtKB-SubCell"/>
</dbReference>
<reference evidence="20 21" key="1">
    <citation type="journal article" date="2024" name="Ann. Entomol. Soc. Am.">
        <title>Genomic analyses of the southern and eastern yellowjacket wasps (Hymenoptera: Vespidae) reveal evolutionary signatures of social life.</title>
        <authorList>
            <person name="Catto M.A."/>
            <person name="Caine P.B."/>
            <person name="Orr S.E."/>
            <person name="Hunt B.G."/>
            <person name="Goodisman M.A.D."/>
        </authorList>
    </citation>
    <scope>NUCLEOTIDE SEQUENCE [LARGE SCALE GENOMIC DNA]</scope>
    <source>
        <strain evidence="20">232</strain>
        <tissue evidence="20">Head and thorax</tissue>
    </source>
</reference>
<evidence type="ECO:0000256" key="14">
    <source>
        <dbReference type="ARBA" id="ARBA00022917"/>
    </source>
</evidence>
<dbReference type="PANTHER" id="PTHR11538:SF40">
    <property type="entry name" value="PHENYLALANINE--TRNA LIGASE ALPHA SUBUNIT"/>
    <property type="match status" value="1"/>
</dbReference>
<comment type="subcellular location">
    <subcellularLocation>
        <location evidence="2">Cytoplasm</location>
    </subcellularLocation>
</comment>
<dbReference type="Pfam" id="PF18553">
    <property type="entry name" value="PheRS_DBD3"/>
    <property type="match status" value="1"/>
</dbReference>
<evidence type="ECO:0000256" key="5">
    <source>
        <dbReference type="ARBA" id="ARBA00011209"/>
    </source>
</evidence>
<dbReference type="InterPro" id="IPR045864">
    <property type="entry name" value="aa-tRNA-synth_II/BPL/LPL"/>
</dbReference>
<accession>A0ABD2CT49</accession>
<dbReference type="Gene3D" id="1.20.1050.130">
    <property type="match status" value="1"/>
</dbReference>
<dbReference type="InterPro" id="IPR036348">
    <property type="entry name" value="WIBG_N_sf"/>
</dbReference>
<evidence type="ECO:0000256" key="4">
    <source>
        <dbReference type="ARBA" id="ARBA00009394"/>
    </source>
</evidence>
<dbReference type="InterPro" id="IPR040725">
    <property type="entry name" value="PheRS_DBD3"/>
</dbReference>
<dbReference type="InterPro" id="IPR004529">
    <property type="entry name" value="Phe-tRNA-synth_IIc_asu"/>
</dbReference>
<dbReference type="CDD" id="cd00496">
    <property type="entry name" value="PheRS_alpha_core"/>
    <property type="match status" value="1"/>
</dbReference>
<evidence type="ECO:0000256" key="7">
    <source>
        <dbReference type="ARBA" id="ARBA00018898"/>
    </source>
</evidence>
<dbReference type="PANTHER" id="PTHR11538">
    <property type="entry name" value="PHENYLALANYL-TRNA SYNTHETASE"/>
    <property type="match status" value="1"/>
</dbReference>
<keyword evidence="9 20" id="KW-0436">Ligase</keyword>